<feature type="region of interest" description="Disordered" evidence="1">
    <location>
        <begin position="118"/>
        <end position="147"/>
    </location>
</feature>
<dbReference type="Proteomes" id="UP001305414">
    <property type="component" value="Unassembled WGS sequence"/>
</dbReference>
<evidence type="ECO:0000313" key="2">
    <source>
        <dbReference type="EMBL" id="KAK5627230.1"/>
    </source>
</evidence>
<evidence type="ECO:0000313" key="3">
    <source>
        <dbReference type="Proteomes" id="UP001305414"/>
    </source>
</evidence>
<organism evidence="2 3">
    <name type="scientific">Xylaria bambusicola</name>
    <dbReference type="NCBI Taxonomy" id="326684"/>
    <lineage>
        <taxon>Eukaryota</taxon>
        <taxon>Fungi</taxon>
        <taxon>Dikarya</taxon>
        <taxon>Ascomycota</taxon>
        <taxon>Pezizomycotina</taxon>
        <taxon>Sordariomycetes</taxon>
        <taxon>Xylariomycetidae</taxon>
        <taxon>Xylariales</taxon>
        <taxon>Xylariaceae</taxon>
        <taxon>Xylaria</taxon>
    </lineage>
</organism>
<name>A0AAN7YW14_9PEZI</name>
<reference evidence="2 3" key="1">
    <citation type="submission" date="2023-10" db="EMBL/GenBank/DDBJ databases">
        <title>Draft genome sequence of Xylaria bambusicola isolate GMP-LS, the root and basal stem rot pathogen of sugarcane in Indonesia.</title>
        <authorList>
            <person name="Selvaraj P."/>
            <person name="Muralishankar V."/>
            <person name="Muruganantham S."/>
            <person name="Sp S."/>
            <person name="Haryani S."/>
            <person name="Lau K.J.X."/>
            <person name="Naqvi N.I."/>
        </authorList>
    </citation>
    <scope>NUCLEOTIDE SEQUENCE [LARGE SCALE GENOMIC DNA]</scope>
    <source>
        <strain evidence="2">GMP-LS</strain>
    </source>
</reference>
<comment type="caution">
    <text evidence="2">The sequence shown here is derived from an EMBL/GenBank/DDBJ whole genome shotgun (WGS) entry which is preliminary data.</text>
</comment>
<dbReference type="AlphaFoldDB" id="A0AAN7YW14"/>
<protein>
    <submittedName>
        <fullName evidence="2">Uncharacterized protein</fullName>
    </submittedName>
</protein>
<proteinExistence type="predicted"/>
<accession>A0AAN7YW14</accession>
<gene>
    <name evidence="2" type="ORF">RRF57_002945</name>
</gene>
<dbReference type="EMBL" id="JAWHQM010000005">
    <property type="protein sequence ID" value="KAK5627230.1"/>
    <property type="molecule type" value="Genomic_DNA"/>
</dbReference>
<evidence type="ECO:0000256" key="1">
    <source>
        <dbReference type="SAM" id="MobiDB-lite"/>
    </source>
</evidence>
<sequence length="179" mass="19812">MEESLQKYLGPYKTSALEKYLDNLMSKKETRCPIVGYGISPCDDSYQYSRACAASDNASLWTYIVISVKGIASKRLAEDILGSFDKEISSKLSPEQQPPQVLYTLNDDSNTLYRARSPRIKGTLPDARGSPELPAREDTELTPLGSPRGGYVVKSNFIEVELAFEEPRSASSLPIARHS</sequence>
<keyword evidence="3" id="KW-1185">Reference proteome</keyword>